<dbReference type="Proteomes" id="UP000217257">
    <property type="component" value="Chromosome"/>
</dbReference>
<accession>A0A250J0N9</accession>
<feature type="compositionally biased region" description="Basic and acidic residues" evidence="1">
    <location>
        <begin position="1"/>
        <end position="15"/>
    </location>
</feature>
<name>A0A250J0N9_9BACT</name>
<evidence type="ECO:0000313" key="2">
    <source>
        <dbReference type="EMBL" id="ATB36736.1"/>
    </source>
</evidence>
<dbReference type="EMBL" id="CP022098">
    <property type="protein sequence ID" value="ATB36736.1"/>
    <property type="molecule type" value="Genomic_DNA"/>
</dbReference>
<gene>
    <name evidence="2" type="ORF">CYFUS_002151</name>
</gene>
<feature type="compositionally biased region" description="Polar residues" evidence="1">
    <location>
        <begin position="50"/>
        <end position="71"/>
    </location>
</feature>
<feature type="region of interest" description="Disordered" evidence="1">
    <location>
        <begin position="94"/>
        <end position="172"/>
    </location>
</feature>
<organism evidence="2 3">
    <name type="scientific">Cystobacter fuscus</name>
    <dbReference type="NCBI Taxonomy" id="43"/>
    <lineage>
        <taxon>Bacteria</taxon>
        <taxon>Pseudomonadati</taxon>
        <taxon>Myxococcota</taxon>
        <taxon>Myxococcia</taxon>
        <taxon>Myxococcales</taxon>
        <taxon>Cystobacterineae</taxon>
        <taxon>Archangiaceae</taxon>
        <taxon>Cystobacter</taxon>
    </lineage>
</organism>
<reference evidence="2 3" key="1">
    <citation type="submission" date="2017-06" db="EMBL/GenBank/DDBJ databases">
        <title>Sequencing and comparative analysis of myxobacterial genomes.</title>
        <authorList>
            <person name="Rupp O."/>
            <person name="Goesmann A."/>
            <person name="Sogaard-Andersen L."/>
        </authorList>
    </citation>
    <scope>NUCLEOTIDE SEQUENCE [LARGE SCALE GENOMIC DNA]</scope>
    <source>
        <strain evidence="2 3">DSM 52655</strain>
    </source>
</reference>
<feature type="region of interest" description="Disordered" evidence="1">
    <location>
        <begin position="1"/>
        <end position="76"/>
    </location>
</feature>
<proteinExistence type="predicted"/>
<evidence type="ECO:0000313" key="3">
    <source>
        <dbReference type="Proteomes" id="UP000217257"/>
    </source>
</evidence>
<feature type="compositionally biased region" description="Low complexity" evidence="1">
    <location>
        <begin position="148"/>
        <end position="164"/>
    </location>
</feature>
<evidence type="ECO:0000256" key="1">
    <source>
        <dbReference type="SAM" id="MobiDB-lite"/>
    </source>
</evidence>
<dbReference type="KEGG" id="cfus:CYFUS_002151"/>
<dbReference type="AlphaFoldDB" id="A0A250J0N9"/>
<protein>
    <submittedName>
        <fullName evidence="2">Uncharacterized protein</fullName>
    </submittedName>
</protein>
<feature type="compositionally biased region" description="Pro residues" evidence="1">
    <location>
        <begin position="128"/>
        <end position="142"/>
    </location>
</feature>
<sequence>MADGERGRRLRRDDNPPTNTADIKPRSRSRSLFRALTGKGGAEERGRSQFRGSTERTPSMQRTTTSDSQPQVKKRSNSLTRMMAAMGLGGDKQENKQVAGYSQPPQGYGFAAVPRARPNTNTVTSQPLRPPPQQTPVVPVEPPRARRVSVSAQQAPVVPQASASTSRGGTSRATIRASLPVEIQRLAQQSPTLWSDLKKLEKNGWVVEYGPNVTGNYSDLKAKKIYIRENPSRDPSNADNLKYLRRAETGLLAHEVSHALDELNGPNQPFPHVALVGVSRGQHSKDYITPNTQNALLREADAVINHLRARAEVLDHNGSEIALPGVNGQEYLKIFNEYRAGRKTLDTARQEISTIYAQERPSIGKFATYNEYYSNHYTEHWNQYARSYNASQGYGHGG</sequence>